<sequence length="155" mass="17577">MGRARKGAEMTKDDFFELIQEHKDCGGYVHQDTLAERLAELFAAGASEGQADFDEWFDREYPLDDLGRRSKYQSTNVLGLMQAAWNARDAEIAALRERIAGMEKDAERYRWLRGEGFDRPAHMWVTTLPAGKPIVHSDLDEAVDAAIAKEKEKQS</sequence>
<dbReference type="Proteomes" id="UP000027451">
    <property type="component" value="Unassembled WGS sequence"/>
</dbReference>
<dbReference type="AlphaFoldDB" id="A0A656QC61"/>
<evidence type="ECO:0000313" key="1">
    <source>
        <dbReference type="EMBL" id="KDR25994.1"/>
    </source>
</evidence>
<proteinExistence type="predicted"/>
<name>A0A656QC61_9BURK</name>
<evidence type="ECO:0000313" key="2">
    <source>
        <dbReference type="Proteomes" id="UP000027451"/>
    </source>
</evidence>
<protein>
    <submittedName>
        <fullName evidence="1">Uncharacterized protein</fullName>
    </submittedName>
</protein>
<accession>A0A656QC61</accession>
<gene>
    <name evidence="1" type="ORF">BG60_26370</name>
</gene>
<reference evidence="1 2" key="1">
    <citation type="submission" date="2014-03" db="EMBL/GenBank/DDBJ databases">
        <title>Draft Genome Sequences of Four Burkholderia Strains.</title>
        <authorList>
            <person name="Liu X.Y."/>
            <person name="Li C.X."/>
            <person name="Xu J.H."/>
        </authorList>
    </citation>
    <scope>NUCLEOTIDE SEQUENCE [LARGE SCALE GENOMIC DNA]</scope>
    <source>
        <strain evidence="1 2">OP-1</strain>
    </source>
</reference>
<comment type="caution">
    <text evidence="1">The sequence shown here is derived from an EMBL/GenBank/DDBJ whole genome shotgun (WGS) entry which is preliminary data.</text>
</comment>
<organism evidence="1 2">
    <name type="scientific">Caballeronia zhejiangensis</name>
    <dbReference type="NCBI Taxonomy" id="871203"/>
    <lineage>
        <taxon>Bacteria</taxon>
        <taxon>Pseudomonadati</taxon>
        <taxon>Pseudomonadota</taxon>
        <taxon>Betaproteobacteria</taxon>
        <taxon>Burkholderiales</taxon>
        <taxon>Burkholderiaceae</taxon>
        <taxon>Caballeronia</taxon>
    </lineage>
</organism>
<keyword evidence="2" id="KW-1185">Reference proteome</keyword>
<dbReference type="EMBL" id="JFHD01000040">
    <property type="protein sequence ID" value="KDR25994.1"/>
    <property type="molecule type" value="Genomic_DNA"/>
</dbReference>